<reference evidence="1 2" key="1">
    <citation type="journal article" date="2015" name="Microbiome">
        <title>Genomic resolution of linkages in carbon, nitrogen, and sulfur cycling among widespread estuary sediment bacteria.</title>
        <authorList>
            <person name="Baker B.J."/>
            <person name="Lazar C.S."/>
            <person name="Teske A.P."/>
            <person name="Dick G.J."/>
        </authorList>
    </citation>
    <scope>NUCLEOTIDE SEQUENCE [LARGE SCALE GENOMIC DNA]</scope>
    <source>
        <strain evidence="1">DG_26</strain>
    </source>
</reference>
<sequence length="87" mass="9865">MQVIEGVAFGHYKPPPYRWVGTDESYLELKDRFVRSFPWHGDVLLKLHLAPPPFDGLDNAAASCVTTLSLLHLQRENLKVKELSTFG</sequence>
<organism evidence="1 2">
    <name type="scientific">candidate division TA06 bacterium DG_26</name>
    <dbReference type="NCBI Taxonomy" id="1703771"/>
    <lineage>
        <taxon>Bacteria</taxon>
        <taxon>Bacteria division TA06</taxon>
    </lineage>
</organism>
<protein>
    <submittedName>
        <fullName evidence="1">Uncharacterized protein</fullName>
    </submittedName>
</protein>
<name>A0A0S7WFM9_UNCT6</name>
<dbReference type="EMBL" id="LIZT01000099">
    <property type="protein sequence ID" value="KPJ48745.1"/>
    <property type="molecule type" value="Genomic_DNA"/>
</dbReference>
<proteinExistence type="predicted"/>
<dbReference type="AlphaFoldDB" id="A0A0S7WFM9"/>
<accession>A0A0S7WFM9</accession>
<gene>
    <name evidence="1" type="ORF">AMJ40_06950</name>
</gene>
<dbReference type="Proteomes" id="UP000051124">
    <property type="component" value="Unassembled WGS sequence"/>
</dbReference>
<comment type="caution">
    <text evidence="1">The sequence shown here is derived from an EMBL/GenBank/DDBJ whole genome shotgun (WGS) entry which is preliminary data.</text>
</comment>
<evidence type="ECO:0000313" key="2">
    <source>
        <dbReference type="Proteomes" id="UP000051124"/>
    </source>
</evidence>
<evidence type="ECO:0000313" key="1">
    <source>
        <dbReference type="EMBL" id="KPJ48745.1"/>
    </source>
</evidence>